<keyword evidence="3" id="KW-1185">Reference proteome</keyword>
<comment type="caution">
    <text evidence="2">The sequence shown here is derived from an EMBL/GenBank/DDBJ whole genome shotgun (WGS) entry which is preliminary data.</text>
</comment>
<protein>
    <recommendedName>
        <fullName evidence="4">Myb-like domain-containing protein</fullName>
    </recommendedName>
</protein>
<feature type="compositionally biased region" description="Low complexity" evidence="1">
    <location>
        <begin position="52"/>
        <end position="67"/>
    </location>
</feature>
<dbReference type="SUPFAM" id="SSF46689">
    <property type="entry name" value="Homeodomain-like"/>
    <property type="match status" value="1"/>
</dbReference>
<gene>
    <name evidence="2" type="ORF">FE257_003844</name>
</gene>
<dbReference type="EMBL" id="VCAU01000176">
    <property type="protein sequence ID" value="KAF9883217.1"/>
    <property type="molecule type" value="Genomic_DNA"/>
</dbReference>
<dbReference type="AlphaFoldDB" id="A0AAD4CCF4"/>
<proteinExistence type="predicted"/>
<feature type="region of interest" description="Disordered" evidence="1">
    <location>
        <begin position="1"/>
        <end position="71"/>
    </location>
</feature>
<feature type="compositionally biased region" description="Basic and acidic residues" evidence="1">
    <location>
        <begin position="38"/>
        <end position="48"/>
    </location>
</feature>
<evidence type="ECO:0000313" key="3">
    <source>
        <dbReference type="Proteomes" id="UP001194746"/>
    </source>
</evidence>
<evidence type="ECO:0000256" key="1">
    <source>
        <dbReference type="SAM" id="MobiDB-lite"/>
    </source>
</evidence>
<evidence type="ECO:0008006" key="4">
    <source>
        <dbReference type="Google" id="ProtNLM"/>
    </source>
</evidence>
<reference evidence="2" key="2">
    <citation type="submission" date="2020-02" db="EMBL/GenBank/DDBJ databases">
        <authorList>
            <person name="Gilchrist C.L.M."/>
            <person name="Chooi Y.-H."/>
        </authorList>
    </citation>
    <scope>NUCLEOTIDE SEQUENCE</scope>
    <source>
        <strain evidence="2">MST-FP2251</strain>
    </source>
</reference>
<sequence>MITGGRGSPRVRGSTVDQDRRHPSRMPDGLACHRPRPSRPEGRRRGTDHSNPPSRSGARSPPAAGPSHPTGAVATAASIFGLTSGDGLSHSRDSSVIAMGGSASLSGDLIELYRLGREEHEEIERLTNTVVFEPPTATHHRRGSRNRKWSQAEEKRLQERMHKYQNNWGLILEADRDHPDGSLLHHRNNVSIKDKARIIKKQGNRPMSAWMNRITLGPRQLAEVAVYHARVAQLHDYPERVPTAFSATAADGRIHRT</sequence>
<organism evidence="2 3">
    <name type="scientific">Aspergillus nanangensis</name>
    <dbReference type="NCBI Taxonomy" id="2582783"/>
    <lineage>
        <taxon>Eukaryota</taxon>
        <taxon>Fungi</taxon>
        <taxon>Dikarya</taxon>
        <taxon>Ascomycota</taxon>
        <taxon>Pezizomycotina</taxon>
        <taxon>Eurotiomycetes</taxon>
        <taxon>Eurotiomycetidae</taxon>
        <taxon>Eurotiales</taxon>
        <taxon>Aspergillaceae</taxon>
        <taxon>Aspergillus</taxon>
        <taxon>Aspergillus subgen. Circumdati</taxon>
    </lineage>
</organism>
<dbReference type="Gene3D" id="1.10.10.60">
    <property type="entry name" value="Homeodomain-like"/>
    <property type="match status" value="1"/>
</dbReference>
<dbReference type="InterPro" id="IPR009057">
    <property type="entry name" value="Homeodomain-like_sf"/>
</dbReference>
<evidence type="ECO:0000313" key="2">
    <source>
        <dbReference type="EMBL" id="KAF9883217.1"/>
    </source>
</evidence>
<accession>A0AAD4CCF4</accession>
<name>A0AAD4CCF4_ASPNN</name>
<reference evidence="2" key="1">
    <citation type="journal article" date="2019" name="Beilstein J. Org. Chem.">
        <title>Nanangenines: drimane sesquiterpenoids as the dominant metabolite cohort of a novel Australian fungus, Aspergillus nanangensis.</title>
        <authorList>
            <person name="Lacey H.J."/>
            <person name="Gilchrist C.L.M."/>
            <person name="Crombie A."/>
            <person name="Kalaitzis J.A."/>
            <person name="Vuong D."/>
            <person name="Rutledge P.J."/>
            <person name="Turner P."/>
            <person name="Pitt J.I."/>
            <person name="Lacey E."/>
            <person name="Chooi Y.H."/>
            <person name="Piggott A.M."/>
        </authorList>
    </citation>
    <scope>NUCLEOTIDE SEQUENCE</scope>
    <source>
        <strain evidence="2">MST-FP2251</strain>
    </source>
</reference>
<dbReference type="Proteomes" id="UP001194746">
    <property type="component" value="Unassembled WGS sequence"/>
</dbReference>